<dbReference type="SUPFAM" id="SSF52833">
    <property type="entry name" value="Thioredoxin-like"/>
    <property type="match status" value="1"/>
</dbReference>
<evidence type="ECO:0000313" key="2">
    <source>
        <dbReference type="EMBL" id="SHH31663.1"/>
    </source>
</evidence>
<dbReference type="EMBL" id="FQXS01000001">
    <property type="protein sequence ID" value="SHH31663.1"/>
    <property type="molecule type" value="Genomic_DNA"/>
</dbReference>
<reference evidence="2 3" key="1">
    <citation type="submission" date="2016-11" db="EMBL/GenBank/DDBJ databases">
        <authorList>
            <person name="Jaros S."/>
            <person name="Januszkiewicz K."/>
            <person name="Wedrychowicz H."/>
        </authorList>
    </citation>
    <scope>NUCLEOTIDE SEQUENCE [LARGE SCALE GENOMIC DNA]</scope>
    <source>
        <strain evidence="2 3">DSM 9705</strain>
    </source>
</reference>
<dbReference type="STRING" id="1121409.SAMN02745124_00084"/>
<dbReference type="AlphaFoldDB" id="A0A1M5S0W4"/>
<feature type="domain" description="Alkyl hydroperoxide reductase subunit C/ Thiol specific antioxidant" evidence="1">
    <location>
        <begin position="2"/>
        <end position="85"/>
    </location>
</feature>
<gene>
    <name evidence="2" type="ORF">SAMN02745124_00084</name>
</gene>
<evidence type="ECO:0000313" key="3">
    <source>
        <dbReference type="Proteomes" id="UP000184139"/>
    </source>
</evidence>
<sequence length="111" mass="12330">MAISPQLPEHSRVLATESKLPFHVLSDQGNVVAESFGVVITLPQRLARVYAKVFNIDIPAYNGDNSWTLPMPSRFIVDQQRIIRAVDVNLDHTVRPEPASAISLINKLGKE</sequence>
<keyword evidence="3" id="KW-1185">Reference proteome</keyword>
<dbReference type="GO" id="GO:0016209">
    <property type="term" value="F:antioxidant activity"/>
    <property type="evidence" value="ECO:0007669"/>
    <property type="project" value="InterPro"/>
</dbReference>
<dbReference type="Proteomes" id="UP000184139">
    <property type="component" value="Unassembled WGS sequence"/>
</dbReference>
<evidence type="ECO:0000259" key="1">
    <source>
        <dbReference type="Pfam" id="PF00578"/>
    </source>
</evidence>
<name>A0A1M5S0W4_9BACT</name>
<dbReference type="Pfam" id="PF00578">
    <property type="entry name" value="AhpC-TSA"/>
    <property type="match status" value="1"/>
</dbReference>
<protein>
    <submittedName>
        <fullName evidence="2">AhpC/TSA family protein</fullName>
    </submittedName>
</protein>
<dbReference type="Gene3D" id="3.40.30.10">
    <property type="entry name" value="Glutaredoxin"/>
    <property type="match status" value="1"/>
</dbReference>
<organism evidence="2 3">
    <name type="scientific">Desulfofustis glycolicus DSM 9705</name>
    <dbReference type="NCBI Taxonomy" id="1121409"/>
    <lineage>
        <taxon>Bacteria</taxon>
        <taxon>Pseudomonadati</taxon>
        <taxon>Thermodesulfobacteriota</taxon>
        <taxon>Desulfobulbia</taxon>
        <taxon>Desulfobulbales</taxon>
        <taxon>Desulfocapsaceae</taxon>
        <taxon>Desulfofustis</taxon>
    </lineage>
</organism>
<dbReference type="GO" id="GO:0016491">
    <property type="term" value="F:oxidoreductase activity"/>
    <property type="evidence" value="ECO:0007669"/>
    <property type="project" value="InterPro"/>
</dbReference>
<dbReference type="InterPro" id="IPR000866">
    <property type="entry name" value="AhpC/TSA"/>
</dbReference>
<proteinExistence type="predicted"/>
<accession>A0A1M5S0W4</accession>
<dbReference type="InterPro" id="IPR036249">
    <property type="entry name" value="Thioredoxin-like_sf"/>
</dbReference>